<dbReference type="Proteomes" id="UP000312032">
    <property type="component" value="Unassembled WGS sequence"/>
</dbReference>
<organism evidence="2 3">
    <name type="scientific">Corynebacterium tapiri</name>
    <dbReference type="NCBI Taxonomy" id="1448266"/>
    <lineage>
        <taxon>Bacteria</taxon>
        <taxon>Bacillati</taxon>
        <taxon>Actinomycetota</taxon>
        <taxon>Actinomycetes</taxon>
        <taxon>Mycobacteriales</taxon>
        <taxon>Corynebacteriaceae</taxon>
        <taxon>Corynebacterium</taxon>
    </lineage>
</organism>
<accession>A0A5C4U292</accession>
<evidence type="ECO:0000313" key="3">
    <source>
        <dbReference type="Proteomes" id="UP000312032"/>
    </source>
</evidence>
<feature type="region of interest" description="Disordered" evidence="1">
    <location>
        <begin position="227"/>
        <end position="260"/>
    </location>
</feature>
<keyword evidence="3" id="KW-1185">Reference proteome</keyword>
<dbReference type="EMBL" id="VDHJ01000011">
    <property type="protein sequence ID" value="TNL96124.1"/>
    <property type="molecule type" value="Genomic_DNA"/>
</dbReference>
<dbReference type="InterPro" id="IPR021373">
    <property type="entry name" value="DUF2993"/>
</dbReference>
<dbReference type="OrthoDB" id="4417239at2"/>
<name>A0A5C4U292_9CORY</name>
<evidence type="ECO:0000256" key="1">
    <source>
        <dbReference type="SAM" id="MobiDB-lite"/>
    </source>
</evidence>
<comment type="caution">
    <text evidence="2">The sequence shown here is derived from an EMBL/GenBank/DDBJ whole genome shotgun (WGS) entry which is preliminary data.</text>
</comment>
<reference evidence="2 3" key="1">
    <citation type="submission" date="2019-06" db="EMBL/GenBank/DDBJ databases">
        <authorList>
            <person name="Li J."/>
        </authorList>
    </citation>
    <scope>NUCLEOTIDE SEQUENCE [LARGE SCALE GENOMIC DNA]</scope>
    <source>
        <strain evidence="2 3">LMG 28165</strain>
    </source>
</reference>
<evidence type="ECO:0000313" key="2">
    <source>
        <dbReference type="EMBL" id="TNL96124.1"/>
    </source>
</evidence>
<gene>
    <name evidence="2" type="ORF">FHE74_08765</name>
</gene>
<dbReference type="AlphaFoldDB" id="A0A5C4U292"/>
<protein>
    <submittedName>
        <fullName evidence="2">DUF2993 domain-containing protein</fullName>
    </submittedName>
</protein>
<sequence length="260" mass="27454">MALVGLLGWLIDSAIAMRVEAKISSAVEESADLATSPAVYVGGVPYVTALLTGEIPQVTVTSLDINVEDLGIVNARTEINRVHVTPQQALSGDLYGAPGELFKRTVSLDGVAFGQLLGITDLDISNPYDISPAGGVASEAKLTGTPKGFEDKVTVVVDLRLESPTFHMRVREVQDAPAGREQEAADAFTFSMDTRRLPLSSQASNVSVSAGSIVFETQRQNIVVRPGDLAPLDTGDAADEDSSAWRDKTEAGELPAATTR</sequence>
<dbReference type="Pfam" id="PF11209">
    <property type="entry name" value="LmeA"/>
    <property type="match status" value="1"/>
</dbReference>
<proteinExistence type="predicted"/>